<name>A0ABD0M8Y3_9CAEN</name>
<accession>A0ABD0M8Y3</accession>
<reference evidence="1 2" key="1">
    <citation type="journal article" date="2023" name="Sci. Data">
        <title>Genome assembly of the Korean intertidal mud-creeper Batillaria attramentaria.</title>
        <authorList>
            <person name="Patra A.K."/>
            <person name="Ho P.T."/>
            <person name="Jun S."/>
            <person name="Lee S.J."/>
            <person name="Kim Y."/>
            <person name="Won Y.J."/>
        </authorList>
    </citation>
    <scope>NUCLEOTIDE SEQUENCE [LARGE SCALE GENOMIC DNA]</scope>
    <source>
        <strain evidence="1">Wonlab-2016</strain>
    </source>
</reference>
<dbReference type="AlphaFoldDB" id="A0ABD0M8Y3"/>
<evidence type="ECO:0000313" key="2">
    <source>
        <dbReference type="Proteomes" id="UP001519460"/>
    </source>
</evidence>
<sequence length="79" mass="9212">YPPSRKLQLGAVFPQDLQRSIKRIEMPYHAHAVRGYISRTVPTQSGRVAVCVSQLYTDHKDEPIQLSLRMRWPCKRHVL</sequence>
<dbReference type="Proteomes" id="UP001519460">
    <property type="component" value="Unassembled WGS sequence"/>
</dbReference>
<evidence type="ECO:0000313" key="1">
    <source>
        <dbReference type="EMBL" id="KAK7507708.1"/>
    </source>
</evidence>
<dbReference type="EMBL" id="JACVVK020000004">
    <property type="protein sequence ID" value="KAK7507708.1"/>
    <property type="molecule type" value="Genomic_DNA"/>
</dbReference>
<keyword evidence="2" id="KW-1185">Reference proteome</keyword>
<organism evidence="1 2">
    <name type="scientific">Batillaria attramentaria</name>
    <dbReference type="NCBI Taxonomy" id="370345"/>
    <lineage>
        <taxon>Eukaryota</taxon>
        <taxon>Metazoa</taxon>
        <taxon>Spiralia</taxon>
        <taxon>Lophotrochozoa</taxon>
        <taxon>Mollusca</taxon>
        <taxon>Gastropoda</taxon>
        <taxon>Caenogastropoda</taxon>
        <taxon>Sorbeoconcha</taxon>
        <taxon>Cerithioidea</taxon>
        <taxon>Batillariidae</taxon>
        <taxon>Batillaria</taxon>
    </lineage>
</organism>
<feature type="non-terminal residue" evidence="1">
    <location>
        <position position="1"/>
    </location>
</feature>
<protein>
    <submittedName>
        <fullName evidence="1">Uncharacterized protein</fullName>
    </submittedName>
</protein>
<gene>
    <name evidence="1" type="ORF">BaRGS_00001643</name>
</gene>
<comment type="caution">
    <text evidence="1">The sequence shown here is derived from an EMBL/GenBank/DDBJ whole genome shotgun (WGS) entry which is preliminary data.</text>
</comment>
<proteinExistence type="predicted"/>